<dbReference type="SUPFAM" id="SSF47413">
    <property type="entry name" value="lambda repressor-like DNA-binding domains"/>
    <property type="match status" value="1"/>
</dbReference>
<dbReference type="Pfam" id="PF15731">
    <property type="entry name" value="MqsA_antitoxin"/>
    <property type="match status" value="1"/>
</dbReference>
<feature type="domain" description="HTH cro/C1-type" evidence="1">
    <location>
        <begin position="76"/>
        <end position="129"/>
    </location>
</feature>
<organism evidence="2">
    <name type="scientific">Siphoviridae sp. ctMBu2</name>
    <dbReference type="NCBI Taxonomy" id="2827853"/>
    <lineage>
        <taxon>Viruses</taxon>
        <taxon>Duplodnaviria</taxon>
        <taxon>Heunggongvirae</taxon>
        <taxon>Uroviricota</taxon>
        <taxon>Caudoviricetes</taxon>
    </lineage>
</organism>
<accession>A0A8S5T4N0</accession>
<dbReference type="Gene3D" id="3.10.20.860">
    <property type="match status" value="1"/>
</dbReference>
<dbReference type="InterPro" id="IPR022452">
    <property type="entry name" value="MqsA"/>
</dbReference>
<dbReference type="PROSITE" id="PS50943">
    <property type="entry name" value="HTH_CROC1"/>
    <property type="match status" value="1"/>
</dbReference>
<reference evidence="2" key="1">
    <citation type="journal article" date="2021" name="Proc. Natl. Acad. Sci. U.S.A.">
        <title>A Catalog of Tens of Thousands of Viruses from Human Metagenomes Reveals Hidden Associations with Chronic Diseases.</title>
        <authorList>
            <person name="Tisza M.J."/>
            <person name="Buck C.B."/>
        </authorList>
    </citation>
    <scope>NUCLEOTIDE SEQUENCE</scope>
    <source>
        <strain evidence="2">CtMBu2</strain>
    </source>
</reference>
<dbReference type="CDD" id="cd00093">
    <property type="entry name" value="HTH_XRE"/>
    <property type="match status" value="1"/>
</dbReference>
<dbReference type="InterPro" id="IPR032758">
    <property type="entry name" value="MqsA/HigA-2"/>
</dbReference>
<dbReference type="GO" id="GO:0003677">
    <property type="term" value="F:DNA binding"/>
    <property type="evidence" value="ECO:0007669"/>
    <property type="project" value="InterPro"/>
</dbReference>
<protein>
    <submittedName>
        <fullName evidence="2">Putative zinc finger/helix-turn-helix protein, YgiT family</fullName>
    </submittedName>
</protein>
<evidence type="ECO:0000313" key="2">
    <source>
        <dbReference type="EMBL" id="DAF58198.1"/>
    </source>
</evidence>
<proteinExistence type="predicted"/>
<dbReference type="Gene3D" id="1.10.260.40">
    <property type="entry name" value="lambda repressor-like DNA-binding domains"/>
    <property type="match status" value="1"/>
</dbReference>
<sequence>MKTESQFCSCGSDATEIRTETRKMEILGEKHEIPKEYYHCVSCGEEWVTPEQSRATTDKITAIKRRAQGFLAPQDIKDLRERHGLTQKQAAIIFGGGDNAFSKYERGEIYPSAAMDKLMRLFDSSQDARGKLIEQSLLSEGEKNGILLEKKSSLEESNYKKEKYFFVVVREAYNNKIPATNPYIQKRWHDEYKKQN</sequence>
<dbReference type="NCBIfam" id="TIGR03830">
    <property type="entry name" value="CxxCG_CxxCG_HTH"/>
    <property type="match status" value="1"/>
</dbReference>
<dbReference type="InterPro" id="IPR010982">
    <property type="entry name" value="Lambda_DNA-bd_dom_sf"/>
</dbReference>
<evidence type="ECO:0000259" key="1">
    <source>
        <dbReference type="PROSITE" id="PS50943"/>
    </source>
</evidence>
<dbReference type="InterPro" id="IPR001387">
    <property type="entry name" value="Cro/C1-type_HTH"/>
</dbReference>
<name>A0A8S5T4N0_9CAUD</name>
<dbReference type="EMBL" id="BK032748">
    <property type="protein sequence ID" value="DAF58198.1"/>
    <property type="molecule type" value="Genomic_DNA"/>
</dbReference>